<dbReference type="PANTHER" id="PTHR10015">
    <property type="entry name" value="HEAT SHOCK TRANSCRIPTION FACTOR"/>
    <property type="match status" value="1"/>
</dbReference>
<proteinExistence type="inferred from homology"/>
<dbReference type="PRINTS" id="PR00056">
    <property type="entry name" value="HSFDOMAIN"/>
</dbReference>
<dbReference type="GO" id="GO:0005634">
    <property type="term" value="C:nucleus"/>
    <property type="evidence" value="ECO:0007669"/>
    <property type="project" value="UniProtKB-SubCell"/>
</dbReference>
<dbReference type="InterPro" id="IPR036390">
    <property type="entry name" value="WH_DNA-bd_sf"/>
</dbReference>
<evidence type="ECO:0000256" key="5">
    <source>
        <dbReference type="SAM" id="MobiDB-lite"/>
    </source>
</evidence>
<feature type="region of interest" description="Disordered" evidence="5">
    <location>
        <begin position="441"/>
        <end position="463"/>
    </location>
</feature>
<dbReference type="Pfam" id="PF00447">
    <property type="entry name" value="HSF_DNA-bind"/>
    <property type="match status" value="1"/>
</dbReference>
<dbReference type="InterPro" id="IPR036388">
    <property type="entry name" value="WH-like_DNA-bd_sf"/>
</dbReference>
<dbReference type="GO" id="GO:0003700">
    <property type="term" value="F:DNA-binding transcription factor activity"/>
    <property type="evidence" value="ECO:0007669"/>
    <property type="project" value="InterPro"/>
</dbReference>
<accession>A0A7S3ZRT8</accession>
<dbReference type="InterPro" id="IPR000232">
    <property type="entry name" value="HSF_DNA-bd"/>
</dbReference>
<reference evidence="7" key="1">
    <citation type="submission" date="2021-01" db="EMBL/GenBank/DDBJ databases">
        <authorList>
            <person name="Corre E."/>
            <person name="Pelletier E."/>
            <person name="Niang G."/>
            <person name="Scheremetjew M."/>
            <person name="Finn R."/>
            <person name="Kale V."/>
            <person name="Holt S."/>
            <person name="Cochrane G."/>
            <person name="Meng A."/>
            <person name="Brown T."/>
            <person name="Cohen L."/>
        </authorList>
    </citation>
    <scope>NUCLEOTIDE SEQUENCE</scope>
    <source>
        <strain evidence="7">CCMP1756</strain>
    </source>
</reference>
<evidence type="ECO:0000256" key="1">
    <source>
        <dbReference type="ARBA" id="ARBA00004123"/>
    </source>
</evidence>
<dbReference type="EMBL" id="HBIW01008557">
    <property type="protein sequence ID" value="CAE0691828.1"/>
    <property type="molecule type" value="Transcribed_RNA"/>
</dbReference>
<name>A0A7S3ZRT8_9STRA</name>
<comment type="subcellular location">
    <subcellularLocation>
        <location evidence="1">Nucleus</location>
    </subcellularLocation>
</comment>
<feature type="domain" description="HSF-type DNA-binding" evidence="6">
    <location>
        <begin position="73"/>
        <end position="172"/>
    </location>
</feature>
<dbReference type="PANTHER" id="PTHR10015:SF206">
    <property type="entry name" value="HSF-TYPE DNA-BINDING DOMAIN-CONTAINING PROTEIN"/>
    <property type="match status" value="1"/>
</dbReference>
<keyword evidence="3" id="KW-0539">Nucleus</keyword>
<protein>
    <recommendedName>
        <fullName evidence="6">HSF-type DNA-binding domain-containing protein</fullName>
    </recommendedName>
</protein>
<dbReference type="Gene3D" id="1.10.10.10">
    <property type="entry name" value="Winged helix-like DNA-binding domain superfamily/Winged helix DNA-binding domain"/>
    <property type="match status" value="1"/>
</dbReference>
<dbReference type="FunFam" id="1.10.10.10:FF:000479">
    <property type="entry name" value="Predicted protein"/>
    <property type="match status" value="1"/>
</dbReference>
<comment type="similarity">
    <text evidence="4">Belongs to the HSF family.</text>
</comment>
<gene>
    <name evidence="7" type="ORF">PCAL00307_LOCUS7264</name>
</gene>
<dbReference type="SUPFAM" id="SSF46785">
    <property type="entry name" value="Winged helix' DNA-binding domain"/>
    <property type="match status" value="1"/>
</dbReference>
<feature type="compositionally biased region" description="Basic residues" evidence="5">
    <location>
        <begin position="172"/>
        <end position="183"/>
    </location>
</feature>
<feature type="compositionally biased region" description="Low complexity" evidence="5">
    <location>
        <begin position="255"/>
        <end position="272"/>
    </location>
</feature>
<organism evidence="7">
    <name type="scientific">Pelagomonas calceolata</name>
    <dbReference type="NCBI Taxonomy" id="35677"/>
    <lineage>
        <taxon>Eukaryota</taxon>
        <taxon>Sar</taxon>
        <taxon>Stramenopiles</taxon>
        <taxon>Ochrophyta</taxon>
        <taxon>Pelagophyceae</taxon>
        <taxon>Pelagomonadales</taxon>
        <taxon>Pelagomonadaceae</taxon>
        <taxon>Pelagomonas</taxon>
    </lineage>
</organism>
<dbReference type="GO" id="GO:0043565">
    <property type="term" value="F:sequence-specific DNA binding"/>
    <property type="evidence" value="ECO:0007669"/>
    <property type="project" value="InterPro"/>
</dbReference>
<feature type="compositionally biased region" description="Polar residues" evidence="5">
    <location>
        <begin position="337"/>
        <end position="352"/>
    </location>
</feature>
<dbReference type="SMART" id="SM00415">
    <property type="entry name" value="HSF"/>
    <property type="match status" value="1"/>
</dbReference>
<feature type="region of interest" description="Disordered" evidence="5">
    <location>
        <begin position="172"/>
        <end position="200"/>
    </location>
</feature>
<evidence type="ECO:0000256" key="2">
    <source>
        <dbReference type="ARBA" id="ARBA00023125"/>
    </source>
</evidence>
<evidence type="ECO:0000256" key="4">
    <source>
        <dbReference type="RuleBase" id="RU004020"/>
    </source>
</evidence>
<evidence type="ECO:0000313" key="7">
    <source>
        <dbReference type="EMBL" id="CAE0691828.1"/>
    </source>
</evidence>
<feature type="region of interest" description="Disordered" evidence="5">
    <location>
        <begin position="312"/>
        <end position="352"/>
    </location>
</feature>
<feature type="region of interest" description="Disordered" evidence="5">
    <location>
        <begin position="1"/>
        <end position="28"/>
    </location>
</feature>
<sequence length="463" mass="49823">MAEQKSARGSCVGQRPGTASRREPPPRGLQLFRAESAFYVERPRANDGAAAATACRRRRATSAATPSPRKRRRPRRFPAKLYDLVDGHSQVPEDEAIVTWCENGLAFIVRDLNRFCEEVLPAHFCHNKWASFIRQLNLYGFRRITQGQSSGAYWHKFFQKGEPHLLRGIKRSRRQGSGAKKKQQQQEQERENHSTGRYATRQQDDLNAGWGSSQPPMHASVPLPPMSAVLPQLPPPPIISDEALLSELDGLVQAQKAQHGGQAAAAADAAAGHMRPPPARADSGGQLSGVTSGASLSRFLDSAPLNDGLRKRMASHQSIHSVGSAGQMADIGHQQRKQTAFQAGRRTTSKSSLASDDWDLNIADVDSLNLDDWRWSESQNGANLGAFGSRDFLRARGDQGLSVGGLSAGLPASDLPRSRSKEAITAIRPPADLSAAVAAAAVGSPPPAASVPSIPPADSFPAS</sequence>
<feature type="region of interest" description="Disordered" evidence="5">
    <location>
        <begin position="46"/>
        <end position="76"/>
    </location>
</feature>
<dbReference type="AlphaFoldDB" id="A0A7S3ZRT8"/>
<keyword evidence="2" id="KW-0238">DNA-binding</keyword>
<evidence type="ECO:0000256" key="3">
    <source>
        <dbReference type="ARBA" id="ARBA00023242"/>
    </source>
</evidence>
<feature type="region of interest" description="Disordered" evidence="5">
    <location>
        <begin position="255"/>
        <end position="290"/>
    </location>
</feature>
<evidence type="ECO:0000259" key="6">
    <source>
        <dbReference type="SMART" id="SM00415"/>
    </source>
</evidence>
<feature type="compositionally biased region" description="Pro residues" evidence="5">
    <location>
        <begin position="444"/>
        <end position="455"/>
    </location>
</feature>